<dbReference type="EMBL" id="MFQR01000015">
    <property type="protein sequence ID" value="OGH84524.1"/>
    <property type="molecule type" value="Genomic_DNA"/>
</dbReference>
<proteinExistence type="predicted"/>
<evidence type="ECO:0000313" key="3">
    <source>
        <dbReference type="EMBL" id="OGH84524.1"/>
    </source>
</evidence>
<dbReference type="AlphaFoldDB" id="A0A1F6NLL7"/>
<evidence type="ECO:0000259" key="2">
    <source>
        <dbReference type="Pfam" id="PF13473"/>
    </source>
</evidence>
<evidence type="ECO:0000313" key="4">
    <source>
        <dbReference type="Proteomes" id="UP000177803"/>
    </source>
</evidence>
<feature type="signal peptide" evidence="1">
    <location>
        <begin position="1"/>
        <end position="28"/>
    </location>
</feature>
<dbReference type="CDD" id="cd13921">
    <property type="entry name" value="Amicyanin"/>
    <property type="match status" value="1"/>
</dbReference>
<sequence length="136" mass="14219">MKIKHIAIATFGMLIFLGAGCQSSTAPAIQTPVSNQPAVQSPVVTPPAQPTPTAKATVSISNFAFNPATLTVKKGTSVTWTNSDPMAHTITSDNGAFASSQLSPGQSFYFTFIQAGTFSYYCAIHPSMTATVVVTE</sequence>
<dbReference type="Pfam" id="PF13473">
    <property type="entry name" value="Cupredoxin_1"/>
    <property type="match status" value="1"/>
</dbReference>
<dbReference type="Gene3D" id="2.60.40.420">
    <property type="entry name" value="Cupredoxins - blue copper proteins"/>
    <property type="match status" value="1"/>
</dbReference>
<dbReference type="PANTHER" id="PTHR36507">
    <property type="entry name" value="BLL1555 PROTEIN"/>
    <property type="match status" value="1"/>
</dbReference>
<protein>
    <recommendedName>
        <fullName evidence="2">EfeO-type cupredoxin-like domain-containing protein</fullName>
    </recommendedName>
</protein>
<accession>A0A1F6NLL7</accession>
<organism evidence="3 4">
    <name type="scientific">Candidatus Magasanikbacteria bacterium RIFOXYA2_FULL_44_8</name>
    <dbReference type="NCBI Taxonomy" id="1798696"/>
    <lineage>
        <taxon>Bacteria</taxon>
        <taxon>Candidatus Magasanikiibacteriota</taxon>
    </lineage>
</organism>
<name>A0A1F6NLL7_9BACT</name>
<gene>
    <name evidence="3" type="ORF">A2261_02760</name>
</gene>
<feature type="domain" description="EfeO-type cupredoxin-like" evidence="2">
    <location>
        <begin position="47"/>
        <end position="134"/>
    </location>
</feature>
<dbReference type="PROSITE" id="PS51257">
    <property type="entry name" value="PROKAR_LIPOPROTEIN"/>
    <property type="match status" value="1"/>
</dbReference>
<dbReference type="InterPro" id="IPR035668">
    <property type="entry name" value="Amicyanin"/>
</dbReference>
<reference evidence="3 4" key="1">
    <citation type="journal article" date="2016" name="Nat. Commun.">
        <title>Thousands of microbial genomes shed light on interconnected biogeochemical processes in an aquifer system.</title>
        <authorList>
            <person name="Anantharaman K."/>
            <person name="Brown C.T."/>
            <person name="Hug L.A."/>
            <person name="Sharon I."/>
            <person name="Castelle C.J."/>
            <person name="Probst A.J."/>
            <person name="Thomas B.C."/>
            <person name="Singh A."/>
            <person name="Wilkins M.J."/>
            <person name="Karaoz U."/>
            <person name="Brodie E.L."/>
            <person name="Williams K.H."/>
            <person name="Hubbard S.S."/>
            <person name="Banfield J.F."/>
        </authorList>
    </citation>
    <scope>NUCLEOTIDE SEQUENCE [LARGE SCALE GENOMIC DNA]</scope>
</reference>
<dbReference type="InterPro" id="IPR028096">
    <property type="entry name" value="EfeO_Cupredoxin"/>
</dbReference>
<dbReference type="Proteomes" id="UP000177803">
    <property type="component" value="Unassembled WGS sequence"/>
</dbReference>
<dbReference type="PANTHER" id="PTHR36507:SF1">
    <property type="entry name" value="BLL1555 PROTEIN"/>
    <property type="match status" value="1"/>
</dbReference>
<dbReference type="InterPro" id="IPR008972">
    <property type="entry name" value="Cupredoxin"/>
</dbReference>
<dbReference type="SUPFAM" id="SSF49503">
    <property type="entry name" value="Cupredoxins"/>
    <property type="match status" value="1"/>
</dbReference>
<keyword evidence="1" id="KW-0732">Signal</keyword>
<dbReference type="InterPro" id="IPR052721">
    <property type="entry name" value="ET_Amicyanin"/>
</dbReference>
<evidence type="ECO:0000256" key="1">
    <source>
        <dbReference type="SAM" id="SignalP"/>
    </source>
</evidence>
<feature type="chain" id="PRO_5009525798" description="EfeO-type cupredoxin-like domain-containing protein" evidence="1">
    <location>
        <begin position="29"/>
        <end position="136"/>
    </location>
</feature>
<comment type="caution">
    <text evidence="3">The sequence shown here is derived from an EMBL/GenBank/DDBJ whole genome shotgun (WGS) entry which is preliminary data.</text>
</comment>